<dbReference type="FunFam" id="2.70.150.10:FF:000020">
    <property type="entry name" value="Copper-exporting P-type ATPase A"/>
    <property type="match status" value="1"/>
</dbReference>
<dbReference type="RefSeq" id="WP_008029634.1">
    <property type="nucleotide sequence ID" value="NZ_ACYY01000008.1"/>
</dbReference>
<dbReference type="PROSITE" id="PS01047">
    <property type="entry name" value="HMA_1"/>
    <property type="match status" value="1"/>
</dbReference>
<evidence type="ECO:0000256" key="2">
    <source>
        <dbReference type="ARBA" id="ARBA00006024"/>
    </source>
</evidence>
<reference evidence="13 14" key="1">
    <citation type="submission" date="2009-08" db="EMBL/GenBank/DDBJ databases">
        <title>The draft genome of Rhodobacter sp. SW2.</title>
        <authorList>
            <consortium name="US DOE Joint Genome Institute (JGI-PGF)"/>
            <person name="Lucas S."/>
            <person name="Copeland A."/>
            <person name="Lapidus A."/>
            <person name="Glavina del Rio T."/>
            <person name="Tice H."/>
            <person name="Bruce D."/>
            <person name="Goodwin L."/>
            <person name="Pitluck S."/>
            <person name="Larimer F."/>
            <person name="Land M.L."/>
            <person name="Hauser L."/>
            <person name="Emerson D."/>
        </authorList>
    </citation>
    <scope>NUCLEOTIDE SEQUENCE [LARGE SCALE GENOMIC DNA]</scope>
    <source>
        <strain evidence="13 14">SW2</strain>
    </source>
</reference>
<feature type="domain" description="HMA" evidence="12">
    <location>
        <begin position="74"/>
        <end position="140"/>
    </location>
</feature>
<keyword evidence="5 11" id="KW-0479">Metal-binding</keyword>
<dbReference type="Gene3D" id="3.30.70.100">
    <property type="match status" value="2"/>
</dbReference>
<proteinExistence type="inferred from homology"/>
<evidence type="ECO:0000256" key="10">
    <source>
        <dbReference type="ARBA" id="ARBA00023136"/>
    </source>
</evidence>
<feature type="transmembrane region" description="Helical" evidence="11">
    <location>
        <begin position="443"/>
        <end position="464"/>
    </location>
</feature>
<dbReference type="PANTHER" id="PTHR43520">
    <property type="entry name" value="ATP7, ISOFORM B"/>
    <property type="match status" value="1"/>
</dbReference>
<keyword evidence="4 11" id="KW-0812">Transmembrane</keyword>
<evidence type="ECO:0000256" key="6">
    <source>
        <dbReference type="ARBA" id="ARBA00022741"/>
    </source>
</evidence>
<evidence type="ECO:0000259" key="12">
    <source>
        <dbReference type="PROSITE" id="PS50846"/>
    </source>
</evidence>
<dbReference type="SUPFAM" id="SSF55008">
    <property type="entry name" value="HMA, heavy metal-associated domain"/>
    <property type="match status" value="2"/>
</dbReference>
<dbReference type="InterPro" id="IPR023299">
    <property type="entry name" value="ATPase_P-typ_cyto_dom_N"/>
</dbReference>
<dbReference type="GO" id="GO:0016887">
    <property type="term" value="F:ATP hydrolysis activity"/>
    <property type="evidence" value="ECO:0007669"/>
    <property type="project" value="InterPro"/>
</dbReference>
<evidence type="ECO:0000313" key="14">
    <source>
        <dbReference type="Proteomes" id="UP000010121"/>
    </source>
</evidence>
<dbReference type="SFLD" id="SFLDF00027">
    <property type="entry name" value="p-type_atpase"/>
    <property type="match status" value="1"/>
</dbReference>
<keyword evidence="7 11" id="KW-0067">ATP-binding</keyword>
<evidence type="ECO:0000256" key="7">
    <source>
        <dbReference type="ARBA" id="ARBA00022840"/>
    </source>
</evidence>
<dbReference type="InterPro" id="IPR017969">
    <property type="entry name" value="Heavy-metal-associated_CS"/>
</dbReference>
<dbReference type="Pfam" id="PF00122">
    <property type="entry name" value="E1-E2_ATPase"/>
    <property type="match status" value="1"/>
</dbReference>
<dbReference type="InterPro" id="IPR001757">
    <property type="entry name" value="P_typ_ATPase"/>
</dbReference>
<dbReference type="GO" id="GO:0005524">
    <property type="term" value="F:ATP binding"/>
    <property type="evidence" value="ECO:0007669"/>
    <property type="project" value="UniProtKB-UniRule"/>
</dbReference>
<dbReference type="STRING" id="371731.Rsw2DRAFT_1507"/>
<dbReference type="NCBIfam" id="TIGR01525">
    <property type="entry name" value="ATPase-IB_hvy"/>
    <property type="match status" value="1"/>
</dbReference>
<keyword evidence="8" id="KW-1278">Translocase</keyword>
<feature type="transmembrane region" description="Helical" evidence="11">
    <location>
        <begin position="780"/>
        <end position="798"/>
    </location>
</feature>
<feature type="domain" description="HMA" evidence="12">
    <location>
        <begin position="7"/>
        <end position="72"/>
    </location>
</feature>
<dbReference type="PRINTS" id="PR00119">
    <property type="entry name" value="CATATPASE"/>
</dbReference>
<keyword evidence="10 11" id="KW-0472">Membrane</keyword>
<keyword evidence="9 11" id="KW-1133">Transmembrane helix</keyword>
<dbReference type="GO" id="GO:0043682">
    <property type="term" value="F:P-type divalent copper transporter activity"/>
    <property type="evidence" value="ECO:0007669"/>
    <property type="project" value="TreeGrafter"/>
</dbReference>
<feature type="transmembrane region" description="Helical" evidence="11">
    <location>
        <begin position="233"/>
        <end position="256"/>
    </location>
</feature>
<keyword evidence="14" id="KW-1185">Reference proteome</keyword>
<comment type="similarity">
    <text evidence="2 11">Belongs to the cation transport ATPase (P-type) (TC 3.A.3) family. Type IB subfamily.</text>
</comment>
<dbReference type="Pfam" id="PF00702">
    <property type="entry name" value="Hydrolase"/>
    <property type="match status" value="1"/>
</dbReference>
<dbReference type="SFLD" id="SFLDS00003">
    <property type="entry name" value="Haloacid_Dehalogenase"/>
    <property type="match status" value="1"/>
</dbReference>
<dbReference type="InterPro" id="IPR006121">
    <property type="entry name" value="HMA_dom"/>
</dbReference>
<comment type="caution">
    <text evidence="13">The sequence shown here is derived from an EMBL/GenBank/DDBJ whole genome shotgun (WGS) entry which is preliminary data.</text>
</comment>
<dbReference type="PROSITE" id="PS00154">
    <property type="entry name" value="ATPASE_E1_E2"/>
    <property type="match status" value="1"/>
</dbReference>
<dbReference type="PANTHER" id="PTHR43520:SF8">
    <property type="entry name" value="P-TYPE CU(+) TRANSPORTER"/>
    <property type="match status" value="1"/>
</dbReference>
<dbReference type="NCBIfam" id="TIGR01494">
    <property type="entry name" value="ATPase_P-type"/>
    <property type="match status" value="1"/>
</dbReference>
<dbReference type="InterPro" id="IPR023298">
    <property type="entry name" value="ATPase_P-typ_TM_dom_sf"/>
</dbReference>
<dbReference type="Gene3D" id="2.70.150.10">
    <property type="entry name" value="Calcium-transporting ATPase, cytoplasmic transduction domain A"/>
    <property type="match status" value="1"/>
</dbReference>
<dbReference type="Proteomes" id="UP000010121">
    <property type="component" value="Unassembled WGS sequence"/>
</dbReference>
<gene>
    <name evidence="13" type="ORF">Rsw2DRAFT_1507</name>
</gene>
<dbReference type="PROSITE" id="PS50846">
    <property type="entry name" value="HMA_2"/>
    <property type="match status" value="2"/>
</dbReference>
<name>C8S0C9_9RHOB</name>
<dbReference type="InterPro" id="IPR036412">
    <property type="entry name" value="HAD-like_sf"/>
</dbReference>
<dbReference type="InterPro" id="IPR059000">
    <property type="entry name" value="ATPase_P-type_domA"/>
</dbReference>
<dbReference type="GO" id="GO:0005507">
    <property type="term" value="F:copper ion binding"/>
    <property type="evidence" value="ECO:0007669"/>
    <property type="project" value="TreeGrafter"/>
</dbReference>
<feature type="transmembrane region" description="Helical" evidence="11">
    <location>
        <begin position="162"/>
        <end position="181"/>
    </location>
</feature>
<dbReference type="GO" id="GO:0005886">
    <property type="term" value="C:plasma membrane"/>
    <property type="evidence" value="ECO:0007669"/>
    <property type="project" value="UniProtKB-SubCell"/>
</dbReference>
<dbReference type="eggNOG" id="COG2217">
    <property type="taxonomic scope" value="Bacteria"/>
</dbReference>
<dbReference type="EMBL" id="ACYY01000008">
    <property type="protein sequence ID" value="EEW25463.1"/>
    <property type="molecule type" value="Genomic_DNA"/>
</dbReference>
<evidence type="ECO:0000256" key="8">
    <source>
        <dbReference type="ARBA" id="ARBA00022967"/>
    </source>
</evidence>
<dbReference type="Pfam" id="PF00403">
    <property type="entry name" value="HMA"/>
    <property type="match status" value="1"/>
</dbReference>
<organism evidence="13 14">
    <name type="scientific">Rhodobacter ferrooxidans</name>
    <dbReference type="NCBI Taxonomy" id="371731"/>
    <lineage>
        <taxon>Bacteria</taxon>
        <taxon>Pseudomonadati</taxon>
        <taxon>Pseudomonadota</taxon>
        <taxon>Alphaproteobacteria</taxon>
        <taxon>Rhodobacterales</taxon>
        <taxon>Rhodobacter group</taxon>
        <taxon>Rhodobacter</taxon>
    </lineage>
</organism>
<dbReference type="Gene3D" id="3.40.1110.10">
    <property type="entry name" value="Calcium-transporting ATPase, cytoplasmic domain N"/>
    <property type="match status" value="1"/>
</dbReference>
<protein>
    <submittedName>
        <fullName evidence="13">Heavy metal translocating P-type ATPase</fullName>
    </submittedName>
</protein>
<keyword evidence="6 11" id="KW-0547">Nucleotide-binding</keyword>
<evidence type="ECO:0000256" key="9">
    <source>
        <dbReference type="ARBA" id="ARBA00022989"/>
    </source>
</evidence>
<keyword evidence="3 11" id="KW-1003">Cell membrane</keyword>
<evidence type="ECO:0000256" key="4">
    <source>
        <dbReference type="ARBA" id="ARBA00022692"/>
    </source>
</evidence>
<evidence type="ECO:0000256" key="3">
    <source>
        <dbReference type="ARBA" id="ARBA00022475"/>
    </source>
</evidence>
<dbReference type="InterPro" id="IPR036163">
    <property type="entry name" value="HMA_dom_sf"/>
</dbReference>
<feature type="transmembrane region" description="Helical" evidence="11">
    <location>
        <begin position="187"/>
        <end position="212"/>
    </location>
</feature>
<dbReference type="GO" id="GO:0055070">
    <property type="term" value="P:copper ion homeostasis"/>
    <property type="evidence" value="ECO:0007669"/>
    <property type="project" value="TreeGrafter"/>
</dbReference>
<dbReference type="SUPFAM" id="SSF81665">
    <property type="entry name" value="Calcium ATPase, transmembrane domain M"/>
    <property type="match status" value="1"/>
</dbReference>
<dbReference type="GO" id="GO:0060003">
    <property type="term" value="P:copper ion export"/>
    <property type="evidence" value="ECO:0007669"/>
    <property type="project" value="UniProtKB-ARBA"/>
</dbReference>
<dbReference type="Gene3D" id="3.40.50.1000">
    <property type="entry name" value="HAD superfamily/HAD-like"/>
    <property type="match status" value="1"/>
</dbReference>
<dbReference type="CDD" id="cd02094">
    <property type="entry name" value="P-type_ATPase_Cu-like"/>
    <property type="match status" value="1"/>
</dbReference>
<dbReference type="InterPro" id="IPR023214">
    <property type="entry name" value="HAD_sf"/>
</dbReference>
<feature type="transmembrane region" description="Helical" evidence="11">
    <location>
        <begin position="751"/>
        <end position="774"/>
    </location>
</feature>
<dbReference type="InterPro" id="IPR018303">
    <property type="entry name" value="ATPase_P-typ_P_site"/>
</dbReference>
<dbReference type="InterPro" id="IPR044492">
    <property type="entry name" value="P_typ_ATPase_HD_dom"/>
</dbReference>
<dbReference type="OrthoDB" id="9807843at2"/>
<dbReference type="SUPFAM" id="SSF81653">
    <property type="entry name" value="Calcium ATPase, transduction domain A"/>
    <property type="match status" value="1"/>
</dbReference>
<feature type="transmembrane region" description="Helical" evidence="11">
    <location>
        <begin position="262"/>
        <end position="281"/>
    </location>
</feature>
<dbReference type="SFLD" id="SFLDG00002">
    <property type="entry name" value="C1.7:_P-type_atpase_like"/>
    <property type="match status" value="1"/>
</dbReference>
<dbReference type="NCBIfam" id="TIGR01511">
    <property type="entry name" value="ATPase-IB1_Cu"/>
    <property type="match status" value="1"/>
</dbReference>
<comment type="subcellular location">
    <subcellularLocation>
        <location evidence="1">Cell membrane</location>
        <topology evidence="1">Multi-pass membrane protein</topology>
    </subcellularLocation>
</comment>
<evidence type="ECO:0000256" key="5">
    <source>
        <dbReference type="ARBA" id="ARBA00022723"/>
    </source>
</evidence>
<evidence type="ECO:0000313" key="13">
    <source>
        <dbReference type="EMBL" id="EEW25463.1"/>
    </source>
</evidence>
<dbReference type="CDD" id="cd00371">
    <property type="entry name" value="HMA"/>
    <property type="match status" value="2"/>
</dbReference>
<dbReference type="SUPFAM" id="SSF56784">
    <property type="entry name" value="HAD-like"/>
    <property type="match status" value="1"/>
</dbReference>
<accession>C8S0C9</accession>
<dbReference type="InterPro" id="IPR027256">
    <property type="entry name" value="P-typ_ATPase_IB"/>
</dbReference>
<evidence type="ECO:0000256" key="11">
    <source>
        <dbReference type="RuleBase" id="RU362081"/>
    </source>
</evidence>
<feature type="transmembrane region" description="Helical" evidence="11">
    <location>
        <begin position="415"/>
        <end position="437"/>
    </location>
</feature>
<dbReference type="AlphaFoldDB" id="C8S0C9"/>
<evidence type="ECO:0000256" key="1">
    <source>
        <dbReference type="ARBA" id="ARBA00004651"/>
    </source>
</evidence>
<dbReference type="InterPro" id="IPR008250">
    <property type="entry name" value="ATPase_P-typ_transduc_dom_A_sf"/>
</dbReference>
<dbReference type="PRINTS" id="PR00943">
    <property type="entry name" value="CUATPASE"/>
</dbReference>
<sequence length="807" mass="81586">MTTASPQTARFLLEGLGDAASATRAERALRGVSGVSAARVNLVDGSAEVGFAAPASREAMAQALAQAGVPARQQTLVLSVEGMSCGACTGRVERVLRAQPGILSASANLAARRAEVTLWEGAATPATLAAAVSRAGYAAVPLADANPDARAQEYTRLRRDTIVAAVLAAPVFLAEMGGHIFPSLHHWIAGSIGMQTSWLIQFALTTLVLAFPGRRFFLKGLPSLARRQPDMNSLVAVGTLAAWAYSSIATFAPGLLPAASRAVYFEAAAMIVVLILLGRMLEARARGRAGAAIAGLVQLQPMQARLIGAEGVTEVPIATLTPGARLQIRPGERIPLDGVVEEGASAVDESLLTGESMPVAKAPGDALTGGTMNGSGALVMRVSRVGADTVLARIIAMVEQAQGAKLPVQALVDRITLWFVPVVMGLAVLTVAVWLVFGPSIGQALVAGVSVLIIACPCAMGLATPVSIMVGTGRAAQLGVLFRRGEALQTLAGVKTVAFDKTGTLTQGKPVLTDLVALNGAGDDLLRLAAAVETQSEHPLAQAILAAAAGQGLALPEASGFAATPGHGAEAMVEGRLVQVGAARLLAGVDLSALLPQAEALARQGRTPVYVAIDGKAAGLIAVADAVKPSSRAAVAALRRMGVAVAMVTGDAQAVADAIAADLGIAQVHAEVLPGGKVAVVQGMGPGVAFVGDGINDAPALAAADVGIAVGTGTDVAIEAAEVVLIGGDPMAVATAIRVSRASMANIRQNLTWAFGYNAALIPVAAGVLVPFGGPQLSPVLAAAAMAASSIFVLGNALRLRRLRAGN</sequence>